<name>A0A967AXE8_9FLAO</name>
<feature type="domain" description="HTH luxR-type" evidence="4">
    <location>
        <begin position="10"/>
        <end position="73"/>
    </location>
</feature>
<reference evidence="5" key="1">
    <citation type="submission" date="2019-07" db="EMBL/GenBank/DDBJ databases">
        <authorList>
            <person name="De-Chao Zhang Q."/>
        </authorList>
    </citation>
    <scope>NUCLEOTIDE SEQUENCE</scope>
    <source>
        <strain evidence="5">TP-CH-4</strain>
    </source>
</reference>
<comment type="caution">
    <text evidence="5">The sequence shown here is derived from an EMBL/GenBank/DDBJ whole genome shotgun (WGS) entry which is preliminary data.</text>
</comment>
<dbReference type="PROSITE" id="PS00622">
    <property type="entry name" value="HTH_LUXR_1"/>
    <property type="match status" value="1"/>
</dbReference>
<dbReference type="PRINTS" id="PR00038">
    <property type="entry name" value="HTHLUXR"/>
</dbReference>
<proteinExistence type="predicted"/>
<dbReference type="PANTHER" id="PTHR44688">
    <property type="entry name" value="DNA-BINDING TRANSCRIPTIONAL ACTIVATOR DEVR_DOSR"/>
    <property type="match status" value="1"/>
</dbReference>
<dbReference type="Gene3D" id="1.10.10.10">
    <property type="entry name" value="Winged helix-like DNA-binding domain superfamily/Winged helix DNA-binding domain"/>
    <property type="match status" value="1"/>
</dbReference>
<dbReference type="PROSITE" id="PS50043">
    <property type="entry name" value="HTH_LUXR_2"/>
    <property type="match status" value="1"/>
</dbReference>
<dbReference type="GO" id="GO:0006355">
    <property type="term" value="P:regulation of DNA-templated transcription"/>
    <property type="evidence" value="ECO:0007669"/>
    <property type="project" value="InterPro"/>
</dbReference>
<keyword evidence="2" id="KW-0238">DNA-binding</keyword>
<evidence type="ECO:0000256" key="1">
    <source>
        <dbReference type="ARBA" id="ARBA00023015"/>
    </source>
</evidence>
<dbReference type="InterPro" id="IPR036388">
    <property type="entry name" value="WH-like_DNA-bd_sf"/>
</dbReference>
<dbReference type="GO" id="GO:0003677">
    <property type="term" value="F:DNA binding"/>
    <property type="evidence" value="ECO:0007669"/>
    <property type="project" value="UniProtKB-KW"/>
</dbReference>
<evidence type="ECO:0000313" key="6">
    <source>
        <dbReference type="Proteomes" id="UP000707206"/>
    </source>
</evidence>
<gene>
    <name evidence="5" type="ORF">FK220_016365</name>
</gene>
<dbReference type="InterPro" id="IPR000792">
    <property type="entry name" value="Tscrpt_reg_LuxR_C"/>
</dbReference>
<organism evidence="5 6">
    <name type="scientific">Pelagihabitans pacificus</name>
    <dbReference type="NCBI Taxonomy" id="2696054"/>
    <lineage>
        <taxon>Bacteria</taxon>
        <taxon>Pseudomonadati</taxon>
        <taxon>Bacteroidota</taxon>
        <taxon>Flavobacteriia</taxon>
        <taxon>Flavobacteriales</taxon>
        <taxon>Flavobacteriaceae</taxon>
        <taxon>Pelagihabitans</taxon>
    </lineage>
</organism>
<keyword evidence="3" id="KW-0804">Transcription</keyword>
<evidence type="ECO:0000259" key="4">
    <source>
        <dbReference type="PROSITE" id="PS50043"/>
    </source>
</evidence>
<dbReference type="SMART" id="SM00421">
    <property type="entry name" value="HTH_LUXR"/>
    <property type="match status" value="1"/>
</dbReference>
<sequence>MTFRIRSSGKLPPLNDLSKQEQNVQQLILQGKSNKQIAEELFISLSTVKTHITNIYNKLQVSGRKELLQRHQN</sequence>
<dbReference type="PANTHER" id="PTHR44688:SF16">
    <property type="entry name" value="DNA-BINDING TRANSCRIPTIONAL ACTIVATOR DEVR_DOSR"/>
    <property type="match status" value="1"/>
</dbReference>
<evidence type="ECO:0000313" key="5">
    <source>
        <dbReference type="EMBL" id="NHF60928.1"/>
    </source>
</evidence>
<dbReference type="Proteomes" id="UP000707206">
    <property type="component" value="Unassembled WGS sequence"/>
</dbReference>
<evidence type="ECO:0000256" key="2">
    <source>
        <dbReference type="ARBA" id="ARBA00023125"/>
    </source>
</evidence>
<keyword evidence="1" id="KW-0805">Transcription regulation</keyword>
<protein>
    <submittedName>
        <fullName evidence="5">Response regulator transcription factor</fullName>
    </submittedName>
</protein>
<dbReference type="AlphaFoldDB" id="A0A967AXE8"/>
<dbReference type="InterPro" id="IPR016032">
    <property type="entry name" value="Sig_transdc_resp-reg_C-effctor"/>
</dbReference>
<accession>A0A967AXE8</accession>
<dbReference type="SUPFAM" id="SSF46894">
    <property type="entry name" value="C-terminal effector domain of the bipartite response regulators"/>
    <property type="match status" value="1"/>
</dbReference>
<reference evidence="5" key="2">
    <citation type="submission" date="2020-03" db="EMBL/GenBank/DDBJ databases">
        <title>Flavobacteriaceae bacterium strain TP-CH-4, a member of the family Flavobacteriaceae isolated from a deep-sea seamount.</title>
        <authorList>
            <person name="Zhang D.-C."/>
        </authorList>
    </citation>
    <scope>NUCLEOTIDE SEQUENCE</scope>
    <source>
        <strain evidence="5">TP-CH-4</strain>
    </source>
</reference>
<dbReference type="CDD" id="cd06170">
    <property type="entry name" value="LuxR_C_like"/>
    <property type="match status" value="1"/>
</dbReference>
<dbReference type="EMBL" id="VIKU02000005">
    <property type="protein sequence ID" value="NHF60928.1"/>
    <property type="molecule type" value="Genomic_DNA"/>
</dbReference>
<dbReference type="Pfam" id="PF00196">
    <property type="entry name" value="GerE"/>
    <property type="match status" value="1"/>
</dbReference>
<evidence type="ECO:0000256" key="3">
    <source>
        <dbReference type="ARBA" id="ARBA00023163"/>
    </source>
</evidence>
<keyword evidence="6" id="KW-1185">Reference proteome</keyword>